<protein>
    <submittedName>
        <fullName evidence="2">Helix-turn-helix transcriptional regulator</fullName>
    </submittedName>
</protein>
<accession>A0ABU3FT70</accession>
<dbReference type="Gene3D" id="1.25.40.10">
    <property type="entry name" value="Tetratricopeptide repeat domain"/>
    <property type="match status" value="1"/>
</dbReference>
<evidence type="ECO:0000313" key="2">
    <source>
        <dbReference type="EMBL" id="MDT2829174.1"/>
    </source>
</evidence>
<proteinExistence type="predicted"/>
<dbReference type="InterPro" id="IPR010982">
    <property type="entry name" value="Lambda_DNA-bd_dom_sf"/>
</dbReference>
<organism evidence="2 3">
    <name type="scientific">Enterococcus viikkiensis</name>
    <dbReference type="NCBI Taxonomy" id="930854"/>
    <lineage>
        <taxon>Bacteria</taxon>
        <taxon>Bacillati</taxon>
        <taxon>Bacillota</taxon>
        <taxon>Bacilli</taxon>
        <taxon>Lactobacillales</taxon>
        <taxon>Enterococcaceae</taxon>
        <taxon>Enterococcus</taxon>
    </lineage>
</organism>
<reference evidence="2 3" key="1">
    <citation type="submission" date="2023-03" db="EMBL/GenBank/DDBJ databases">
        <authorList>
            <person name="Shen W."/>
            <person name="Cai J."/>
        </authorList>
    </citation>
    <scope>NUCLEOTIDE SEQUENCE [LARGE SCALE GENOMIC DNA]</scope>
    <source>
        <strain evidence="2 3">B101</strain>
    </source>
</reference>
<dbReference type="Proteomes" id="UP001265301">
    <property type="component" value="Unassembled WGS sequence"/>
</dbReference>
<gene>
    <name evidence="2" type="ORF">P7H59_12095</name>
</gene>
<dbReference type="SMART" id="SM00530">
    <property type="entry name" value="HTH_XRE"/>
    <property type="match status" value="1"/>
</dbReference>
<sequence>MRVVKNVNLHILEEAKMEAIGQVLKEFRKEHGMTQKDLSAGICSQSVLSRIENDEEIPNIFVIKQLCHRLGITIDQLMLDFLPEELFLRKYFNKMFMYLRTGKYLEIQATLDYLNERQITHLDKDRQQVCFFKGVCAYFIDGNPEVALAHIIEGLDICVSKKYYGYFDSRILLLNFAGKMNSALGKVNDAQSYYNQSFELFQSMMADYSERSELSNLFVNYGTFLIKQERLDLAEKVVDIGLKWNRQQCSYYKLYELMELKIRMLEARDDLHSVIGYRKMLRALEKMKDL</sequence>
<dbReference type="SUPFAM" id="SSF47413">
    <property type="entry name" value="lambda repressor-like DNA-binding domains"/>
    <property type="match status" value="1"/>
</dbReference>
<dbReference type="SUPFAM" id="SSF48452">
    <property type="entry name" value="TPR-like"/>
    <property type="match status" value="1"/>
</dbReference>
<comment type="caution">
    <text evidence="2">The sequence shown here is derived from an EMBL/GenBank/DDBJ whole genome shotgun (WGS) entry which is preliminary data.</text>
</comment>
<evidence type="ECO:0000313" key="3">
    <source>
        <dbReference type="Proteomes" id="UP001265301"/>
    </source>
</evidence>
<keyword evidence="3" id="KW-1185">Reference proteome</keyword>
<dbReference type="EMBL" id="JARQBN010000032">
    <property type="protein sequence ID" value="MDT2829174.1"/>
    <property type="molecule type" value="Genomic_DNA"/>
</dbReference>
<dbReference type="PANTHER" id="PTHR37038">
    <property type="entry name" value="TRANSCRIPTIONAL REGULATOR-RELATED"/>
    <property type="match status" value="1"/>
</dbReference>
<dbReference type="CDD" id="cd00093">
    <property type="entry name" value="HTH_XRE"/>
    <property type="match status" value="1"/>
</dbReference>
<name>A0ABU3FT70_9ENTE</name>
<feature type="domain" description="HTH cro/C1-type" evidence="1">
    <location>
        <begin position="24"/>
        <end position="77"/>
    </location>
</feature>
<dbReference type="InterPro" id="IPR001387">
    <property type="entry name" value="Cro/C1-type_HTH"/>
</dbReference>
<dbReference type="PROSITE" id="PS50943">
    <property type="entry name" value="HTH_CROC1"/>
    <property type="match status" value="1"/>
</dbReference>
<dbReference type="InterPro" id="IPR053163">
    <property type="entry name" value="HTH-type_regulator_Rgg"/>
</dbReference>
<dbReference type="InterPro" id="IPR011990">
    <property type="entry name" value="TPR-like_helical_dom_sf"/>
</dbReference>
<dbReference type="Pfam" id="PF01381">
    <property type="entry name" value="HTH_3"/>
    <property type="match status" value="1"/>
</dbReference>
<evidence type="ECO:0000259" key="1">
    <source>
        <dbReference type="PROSITE" id="PS50943"/>
    </source>
</evidence>